<dbReference type="Proteomes" id="UP001302059">
    <property type="component" value="Unassembled WGS sequence"/>
</dbReference>
<protein>
    <submittedName>
        <fullName evidence="1">Uncharacterized protein</fullName>
    </submittedName>
</protein>
<name>A0ABT7JC55_9DEIO</name>
<reference evidence="1 2" key="1">
    <citation type="submission" date="2023-05" db="EMBL/GenBank/DDBJ databases">
        <authorList>
            <person name="Gao F."/>
        </authorList>
    </citation>
    <scope>NUCLEOTIDE SEQUENCE [LARGE SCALE GENOMIC DNA]</scope>
    <source>
        <strain evidence="1 2">MIMF12</strain>
    </source>
</reference>
<dbReference type="RefSeq" id="WP_285520642.1">
    <property type="nucleotide sequence ID" value="NZ_JASNGB010000001.1"/>
</dbReference>
<evidence type="ECO:0000313" key="2">
    <source>
        <dbReference type="Proteomes" id="UP001302059"/>
    </source>
</evidence>
<accession>A0ABT7JC55</accession>
<dbReference type="EMBL" id="JASNGB010000001">
    <property type="protein sequence ID" value="MDL2342609.1"/>
    <property type="molecule type" value="Genomic_DNA"/>
</dbReference>
<comment type="caution">
    <text evidence="1">The sequence shown here is derived from an EMBL/GenBank/DDBJ whole genome shotgun (WGS) entry which is preliminary data.</text>
</comment>
<organism evidence="1 2">
    <name type="scientific">Deinococcus rhizophilus</name>
    <dbReference type="NCBI Taxonomy" id="3049544"/>
    <lineage>
        <taxon>Bacteria</taxon>
        <taxon>Thermotogati</taxon>
        <taxon>Deinococcota</taxon>
        <taxon>Deinococci</taxon>
        <taxon>Deinococcales</taxon>
        <taxon>Deinococcaceae</taxon>
        <taxon>Deinococcus</taxon>
    </lineage>
</organism>
<keyword evidence="2" id="KW-1185">Reference proteome</keyword>
<sequence>MDATKPDAAARMGAVLSSLVEAVEQSVARAGLSMADVERLVAQDEDATKYRRAELETRHEQRVQAIHRKWQRY</sequence>
<proteinExistence type="predicted"/>
<gene>
    <name evidence="1" type="ORF">QOL99_00405</name>
</gene>
<evidence type="ECO:0000313" key="1">
    <source>
        <dbReference type="EMBL" id="MDL2342609.1"/>
    </source>
</evidence>